<sequence>MTAQEDEILISLQTSLRNTLSTFGAHSPQYRSIKLLVDEYAANHALSQLSLSSAPPRQEQAQSNGRYGSGGDADMSG</sequence>
<evidence type="ECO:0000256" key="1">
    <source>
        <dbReference type="SAM" id="MobiDB-lite"/>
    </source>
</evidence>
<accession>A0A2T2P6G3</accession>
<name>A0A2T2P6G3_CORCC</name>
<proteinExistence type="predicted"/>
<organism evidence="2 3">
    <name type="scientific">Corynespora cassiicola Philippines</name>
    <dbReference type="NCBI Taxonomy" id="1448308"/>
    <lineage>
        <taxon>Eukaryota</taxon>
        <taxon>Fungi</taxon>
        <taxon>Dikarya</taxon>
        <taxon>Ascomycota</taxon>
        <taxon>Pezizomycotina</taxon>
        <taxon>Dothideomycetes</taxon>
        <taxon>Pleosporomycetidae</taxon>
        <taxon>Pleosporales</taxon>
        <taxon>Corynesporascaceae</taxon>
        <taxon>Corynespora</taxon>
    </lineage>
</organism>
<feature type="region of interest" description="Disordered" evidence="1">
    <location>
        <begin position="49"/>
        <end position="77"/>
    </location>
</feature>
<reference evidence="2 3" key="1">
    <citation type="journal article" date="2018" name="Front. Microbiol.">
        <title>Genome-Wide Analysis of Corynespora cassiicola Leaf Fall Disease Putative Effectors.</title>
        <authorList>
            <person name="Lopez D."/>
            <person name="Ribeiro S."/>
            <person name="Label P."/>
            <person name="Fumanal B."/>
            <person name="Venisse J.S."/>
            <person name="Kohler A."/>
            <person name="de Oliveira R.R."/>
            <person name="Labutti K."/>
            <person name="Lipzen A."/>
            <person name="Lail K."/>
            <person name="Bauer D."/>
            <person name="Ohm R.A."/>
            <person name="Barry K.W."/>
            <person name="Spatafora J."/>
            <person name="Grigoriev I.V."/>
            <person name="Martin F.M."/>
            <person name="Pujade-Renaud V."/>
        </authorList>
    </citation>
    <scope>NUCLEOTIDE SEQUENCE [LARGE SCALE GENOMIC DNA]</scope>
    <source>
        <strain evidence="2 3">Philippines</strain>
    </source>
</reference>
<evidence type="ECO:0000313" key="2">
    <source>
        <dbReference type="EMBL" id="PSN73252.1"/>
    </source>
</evidence>
<gene>
    <name evidence="2" type="ORF">BS50DRAFT_629299</name>
</gene>
<dbReference type="AlphaFoldDB" id="A0A2T2P6G3"/>
<dbReference type="Proteomes" id="UP000240883">
    <property type="component" value="Unassembled WGS sequence"/>
</dbReference>
<protein>
    <submittedName>
        <fullName evidence="2">Uncharacterized protein</fullName>
    </submittedName>
</protein>
<evidence type="ECO:0000313" key="3">
    <source>
        <dbReference type="Proteomes" id="UP000240883"/>
    </source>
</evidence>
<keyword evidence="3" id="KW-1185">Reference proteome</keyword>
<dbReference type="EMBL" id="KZ678129">
    <property type="protein sequence ID" value="PSN73252.1"/>
    <property type="molecule type" value="Genomic_DNA"/>
</dbReference>
<dbReference type="OrthoDB" id="3833686at2759"/>